<dbReference type="OrthoDB" id="2154780at2759"/>
<evidence type="ECO:0008006" key="4">
    <source>
        <dbReference type="Google" id="ProtNLM"/>
    </source>
</evidence>
<reference evidence="2 3" key="1">
    <citation type="journal article" date="2019" name="Sci. Rep.">
        <title>Comparative genomics of chytrid fungi reveal insights into the obligate biotrophic and pathogenic lifestyle of Synchytrium endobioticum.</title>
        <authorList>
            <person name="van de Vossenberg B.T.L.H."/>
            <person name="Warris S."/>
            <person name="Nguyen H.D.T."/>
            <person name="van Gent-Pelzer M.P.E."/>
            <person name="Joly D.L."/>
            <person name="van de Geest H.C."/>
            <person name="Bonants P.J.M."/>
            <person name="Smith D.S."/>
            <person name="Levesque C.A."/>
            <person name="van der Lee T.A.J."/>
        </authorList>
    </citation>
    <scope>NUCLEOTIDE SEQUENCE [LARGE SCALE GENOMIC DNA]</scope>
    <source>
        <strain evidence="2 3">CBS 675.73</strain>
    </source>
</reference>
<gene>
    <name evidence="2" type="ORF">CcCBS67573_g04226</name>
</gene>
<sequence>MVLNTIAQSFTDAGRRLANLTRASACRDANEREPLLPESPVAFSSPPVLKGKCWCCWESAETRHDPLIRVCLGCRDPDLQWVHQLCMDRYLSNLPPRPPSASTTIAPPALASTASDIHHLLNEYDSTVLSNTQFFCTRCNDPYFVIEKPVSRITSIFNDRFLGAAMCVMIVCISTLTVCCVSLMLENWGTGNVLFDWELFENVHISLSIVLFAFLMLVLCHVMNGLTVVVMLDFGECFCWNVHVVLSFFPKSKGEYRDRYKEFQ</sequence>
<feature type="transmembrane region" description="Helical" evidence="1">
    <location>
        <begin position="161"/>
        <end position="185"/>
    </location>
</feature>
<proteinExistence type="predicted"/>
<dbReference type="AlphaFoldDB" id="A0A507FDV2"/>
<keyword evidence="1" id="KW-1133">Transmembrane helix</keyword>
<evidence type="ECO:0000313" key="2">
    <source>
        <dbReference type="EMBL" id="TPX74521.1"/>
    </source>
</evidence>
<organism evidence="2 3">
    <name type="scientific">Chytriomyces confervae</name>
    <dbReference type="NCBI Taxonomy" id="246404"/>
    <lineage>
        <taxon>Eukaryota</taxon>
        <taxon>Fungi</taxon>
        <taxon>Fungi incertae sedis</taxon>
        <taxon>Chytridiomycota</taxon>
        <taxon>Chytridiomycota incertae sedis</taxon>
        <taxon>Chytridiomycetes</taxon>
        <taxon>Chytridiales</taxon>
        <taxon>Chytriomycetaceae</taxon>
        <taxon>Chytriomyces</taxon>
    </lineage>
</organism>
<evidence type="ECO:0000256" key="1">
    <source>
        <dbReference type="SAM" id="Phobius"/>
    </source>
</evidence>
<keyword evidence="3" id="KW-1185">Reference proteome</keyword>
<dbReference type="Proteomes" id="UP000320333">
    <property type="component" value="Unassembled WGS sequence"/>
</dbReference>
<feature type="transmembrane region" description="Helical" evidence="1">
    <location>
        <begin position="205"/>
        <end position="232"/>
    </location>
</feature>
<comment type="caution">
    <text evidence="2">The sequence shown here is derived from an EMBL/GenBank/DDBJ whole genome shotgun (WGS) entry which is preliminary data.</text>
</comment>
<dbReference type="EMBL" id="QEAP01000122">
    <property type="protein sequence ID" value="TPX74521.1"/>
    <property type="molecule type" value="Genomic_DNA"/>
</dbReference>
<name>A0A507FDV2_9FUNG</name>
<evidence type="ECO:0000313" key="3">
    <source>
        <dbReference type="Proteomes" id="UP000320333"/>
    </source>
</evidence>
<protein>
    <recommendedName>
        <fullName evidence="4">RING-CH-type domain-containing protein</fullName>
    </recommendedName>
</protein>
<keyword evidence="1" id="KW-0472">Membrane</keyword>
<keyword evidence="1" id="KW-0812">Transmembrane</keyword>
<accession>A0A507FDV2</accession>